<keyword evidence="4 5" id="KW-0472">Membrane</keyword>
<dbReference type="Proteomes" id="UP000739180">
    <property type="component" value="Unassembled WGS sequence"/>
</dbReference>
<evidence type="ECO:0000313" key="8">
    <source>
        <dbReference type="Proteomes" id="UP000739180"/>
    </source>
</evidence>
<dbReference type="PANTHER" id="PTHR33507">
    <property type="entry name" value="INNER MEMBRANE PROTEIN YBBJ"/>
    <property type="match status" value="1"/>
</dbReference>
<gene>
    <name evidence="7" type="ORF">FGS76_15990</name>
</gene>
<name>A0ABY2XGM6_9GAMM</name>
<accession>A0ABY2XGM6</accession>
<evidence type="ECO:0000256" key="5">
    <source>
        <dbReference type="SAM" id="Phobius"/>
    </source>
</evidence>
<evidence type="ECO:0000259" key="6">
    <source>
        <dbReference type="Pfam" id="PF01957"/>
    </source>
</evidence>
<sequence length="160" mass="17609">MPEYSYWIIFGLILVIAEFALSGLVTIFLGLAALLVGALVFLGVLENPVWEITLFAGLSLLLLVFARRYLRDRLFGRETQGVNSDDSAGLVGARATVEGTFDKGIGTVRYRGARWQAQSSQPLSDGQMVRIIRHDGLWLTVAPWSDPRADAARVTEDTPQ</sequence>
<keyword evidence="8" id="KW-1185">Reference proteome</keyword>
<protein>
    <submittedName>
        <fullName evidence="7">NfeD family protein</fullName>
    </submittedName>
</protein>
<dbReference type="InterPro" id="IPR052165">
    <property type="entry name" value="Membrane_assoc_protease"/>
</dbReference>
<dbReference type="InterPro" id="IPR002810">
    <property type="entry name" value="NfeD-like_C"/>
</dbReference>
<dbReference type="SUPFAM" id="SSF141322">
    <property type="entry name" value="NfeD domain-like"/>
    <property type="match status" value="1"/>
</dbReference>
<feature type="transmembrane region" description="Helical" evidence="5">
    <location>
        <begin position="52"/>
        <end position="70"/>
    </location>
</feature>
<keyword evidence="3 5" id="KW-1133">Transmembrane helix</keyword>
<comment type="caution">
    <text evidence="7">The sequence shown here is derived from an EMBL/GenBank/DDBJ whole genome shotgun (WGS) entry which is preliminary data.</text>
</comment>
<dbReference type="EMBL" id="VCQT01000045">
    <property type="protein sequence ID" value="TMW10814.1"/>
    <property type="molecule type" value="Genomic_DNA"/>
</dbReference>
<reference evidence="7 8" key="1">
    <citation type="submission" date="2019-05" db="EMBL/GenBank/DDBJ databases">
        <title>Genome of Alcanivorax gelatiniphagus, an oil degrading marine bacteria.</title>
        <authorList>
            <person name="Kwon K.K."/>
        </authorList>
    </citation>
    <scope>NUCLEOTIDE SEQUENCE [LARGE SCALE GENOMIC DNA]</scope>
    <source>
        <strain evidence="7 8">MEBiC 08158</strain>
    </source>
</reference>
<evidence type="ECO:0000313" key="7">
    <source>
        <dbReference type="EMBL" id="TMW10814.1"/>
    </source>
</evidence>
<evidence type="ECO:0000256" key="4">
    <source>
        <dbReference type="ARBA" id="ARBA00023136"/>
    </source>
</evidence>
<feature type="transmembrane region" description="Helical" evidence="5">
    <location>
        <begin position="7"/>
        <end position="40"/>
    </location>
</feature>
<proteinExistence type="predicted"/>
<evidence type="ECO:0000256" key="2">
    <source>
        <dbReference type="ARBA" id="ARBA00022692"/>
    </source>
</evidence>
<dbReference type="Pfam" id="PF01957">
    <property type="entry name" value="NfeD"/>
    <property type="match status" value="1"/>
</dbReference>
<evidence type="ECO:0000256" key="1">
    <source>
        <dbReference type="ARBA" id="ARBA00004141"/>
    </source>
</evidence>
<comment type="subcellular location">
    <subcellularLocation>
        <location evidence="1">Membrane</location>
        <topology evidence="1">Multi-pass membrane protein</topology>
    </subcellularLocation>
</comment>
<dbReference type="PANTHER" id="PTHR33507:SF3">
    <property type="entry name" value="INNER MEMBRANE PROTEIN YBBJ"/>
    <property type="match status" value="1"/>
</dbReference>
<dbReference type="InterPro" id="IPR012340">
    <property type="entry name" value="NA-bd_OB-fold"/>
</dbReference>
<organism evidence="7 8">
    <name type="scientific">Alloalcanivorax gelatiniphagus</name>
    <dbReference type="NCBI Taxonomy" id="1194167"/>
    <lineage>
        <taxon>Bacteria</taxon>
        <taxon>Pseudomonadati</taxon>
        <taxon>Pseudomonadota</taxon>
        <taxon>Gammaproteobacteria</taxon>
        <taxon>Oceanospirillales</taxon>
        <taxon>Alcanivoracaceae</taxon>
        <taxon>Alloalcanivorax</taxon>
    </lineage>
</organism>
<dbReference type="RefSeq" id="WP_138773650.1">
    <property type="nucleotide sequence ID" value="NZ_JBHSSX010000077.1"/>
</dbReference>
<evidence type="ECO:0000256" key="3">
    <source>
        <dbReference type="ARBA" id="ARBA00022989"/>
    </source>
</evidence>
<keyword evidence="2 5" id="KW-0812">Transmembrane</keyword>
<feature type="domain" description="NfeD-like C-terminal" evidence="6">
    <location>
        <begin position="89"/>
        <end position="143"/>
    </location>
</feature>
<dbReference type="Gene3D" id="2.40.50.140">
    <property type="entry name" value="Nucleic acid-binding proteins"/>
    <property type="match status" value="1"/>
</dbReference>